<keyword evidence="1" id="KW-0732">Signal</keyword>
<accession>A0A6B0UFC2</accession>
<evidence type="ECO:0000313" key="2">
    <source>
        <dbReference type="EMBL" id="MXU88340.1"/>
    </source>
</evidence>
<feature type="signal peptide" evidence="1">
    <location>
        <begin position="1"/>
        <end position="19"/>
    </location>
</feature>
<proteinExistence type="predicted"/>
<name>A0A6B0UFC2_IXORI</name>
<dbReference type="EMBL" id="GIFC01006257">
    <property type="protein sequence ID" value="MXU88340.1"/>
    <property type="molecule type" value="Transcribed_RNA"/>
</dbReference>
<protein>
    <submittedName>
        <fullName evidence="2">Putative secreted protein</fullName>
    </submittedName>
</protein>
<organism evidence="2">
    <name type="scientific">Ixodes ricinus</name>
    <name type="common">Common tick</name>
    <name type="synonym">Acarus ricinus</name>
    <dbReference type="NCBI Taxonomy" id="34613"/>
    <lineage>
        <taxon>Eukaryota</taxon>
        <taxon>Metazoa</taxon>
        <taxon>Ecdysozoa</taxon>
        <taxon>Arthropoda</taxon>
        <taxon>Chelicerata</taxon>
        <taxon>Arachnida</taxon>
        <taxon>Acari</taxon>
        <taxon>Parasitiformes</taxon>
        <taxon>Ixodida</taxon>
        <taxon>Ixodoidea</taxon>
        <taxon>Ixodidae</taxon>
        <taxon>Ixodinae</taxon>
        <taxon>Ixodes</taxon>
    </lineage>
</organism>
<sequence length="101" mass="11257">MRQKRVVFVCFSMVRRSAAWALGVIESASSRITILNGGQGLPSGLVAWAVSWEKFLIFSRTTWMPRSSEAFSSRIRDLYMSPKSSRDSARMVDVFPVPGGP</sequence>
<evidence type="ECO:0000256" key="1">
    <source>
        <dbReference type="SAM" id="SignalP"/>
    </source>
</evidence>
<reference evidence="2" key="1">
    <citation type="submission" date="2019-12" db="EMBL/GenBank/DDBJ databases">
        <title>An insight into the sialome of adult female Ixodes ricinus ticks feeding for 6 days.</title>
        <authorList>
            <person name="Perner J."/>
            <person name="Ribeiro J.M.C."/>
        </authorList>
    </citation>
    <scope>NUCLEOTIDE SEQUENCE</scope>
    <source>
        <strain evidence="2">Semi-engorged</strain>
        <tissue evidence="2">Salivary glands</tissue>
    </source>
</reference>
<dbReference type="AlphaFoldDB" id="A0A6B0UFC2"/>
<feature type="chain" id="PRO_5025651021" evidence="1">
    <location>
        <begin position="20"/>
        <end position="101"/>
    </location>
</feature>